<keyword evidence="2" id="KW-1185">Reference proteome</keyword>
<evidence type="ECO:0000313" key="1">
    <source>
        <dbReference type="EMBL" id="GGP22909.1"/>
    </source>
</evidence>
<comment type="caution">
    <text evidence="1">The sequence shown here is derived from an EMBL/GenBank/DDBJ whole genome shotgun (WGS) entry which is preliminary data.</text>
</comment>
<dbReference type="Proteomes" id="UP000637267">
    <property type="component" value="Unassembled WGS sequence"/>
</dbReference>
<reference evidence="2" key="1">
    <citation type="journal article" date="2019" name="Int. J. Syst. Evol. Microbiol.">
        <title>The Global Catalogue of Microorganisms (GCM) 10K type strain sequencing project: providing services to taxonomists for standard genome sequencing and annotation.</title>
        <authorList>
            <consortium name="The Broad Institute Genomics Platform"/>
            <consortium name="The Broad Institute Genome Sequencing Center for Infectious Disease"/>
            <person name="Wu L."/>
            <person name="Ma J."/>
        </authorList>
    </citation>
    <scope>NUCLEOTIDE SEQUENCE [LARGE SCALE GENOMIC DNA]</scope>
    <source>
        <strain evidence="2">CGMCC 1.8859</strain>
    </source>
</reference>
<sequence>MGTDALQVKLVTGKQKTQPAIAPSDTVLTGKKKRVIHENSIVPSNKVLHYSPASQPAIKDIANQPEINPSVIDTPVFYTYDEVSAPPVIVDMPDINTTSGPLSNPDPALVLIADLYINDQGLVTRVELVSSSFDTAGSDYLLGVLGQIRLQAARKEGAAVDYRMRVSYSPGVLGEVPIRSPEKPRDPLSD</sequence>
<name>A0ABQ2PBI9_9NEIS</name>
<accession>A0ABQ2PBI9</accession>
<dbReference type="EMBL" id="BMLX01000004">
    <property type="protein sequence ID" value="GGP22909.1"/>
    <property type="molecule type" value="Genomic_DNA"/>
</dbReference>
<evidence type="ECO:0000313" key="2">
    <source>
        <dbReference type="Proteomes" id="UP000637267"/>
    </source>
</evidence>
<organism evidence="1 2">
    <name type="scientific">Silvimonas iriomotensis</name>
    <dbReference type="NCBI Taxonomy" id="449662"/>
    <lineage>
        <taxon>Bacteria</taxon>
        <taxon>Pseudomonadati</taxon>
        <taxon>Pseudomonadota</taxon>
        <taxon>Betaproteobacteria</taxon>
        <taxon>Neisseriales</taxon>
        <taxon>Chitinibacteraceae</taxon>
        <taxon>Silvimonas</taxon>
    </lineage>
</organism>
<gene>
    <name evidence="1" type="ORF">GCM10010970_29090</name>
</gene>
<protein>
    <submittedName>
        <fullName evidence="1">Uncharacterized protein</fullName>
    </submittedName>
</protein>
<proteinExistence type="predicted"/>